<dbReference type="InterPro" id="IPR007969">
    <property type="entry name" value="DUF732"/>
</dbReference>
<name>A0A1X1ZY06_9MYCO</name>
<protein>
    <recommendedName>
        <fullName evidence="2">DUF732 domain-containing protein</fullName>
    </recommendedName>
</protein>
<proteinExistence type="predicted"/>
<comment type="caution">
    <text evidence="3">The sequence shown here is derived from an EMBL/GenBank/DDBJ whole genome shotgun (WGS) entry which is preliminary data.</text>
</comment>
<feature type="chain" id="PRO_5010853597" description="DUF732 domain-containing protein" evidence="1">
    <location>
        <begin position="29"/>
        <end position="114"/>
    </location>
</feature>
<evidence type="ECO:0000313" key="3">
    <source>
        <dbReference type="EMBL" id="ORW30296.1"/>
    </source>
</evidence>
<feature type="domain" description="DUF732" evidence="2">
    <location>
        <begin position="33"/>
        <end position="108"/>
    </location>
</feature>
<keyword evidence="1" id="KW-0732">Signal</keyword>
<feature type="signal peptide" evidence="1">
    <location>
        <begin position="1"/>
        <end position="28"/>
    </location>
</feature>
<dbReference type="EMBL" id="LQPH01000047">
    <property type="protein sequence ID" value="ORW30296.1"/>
    <property type="molecule type" value="Genomic_DNA"/>
</dbReference>
<organism evidence="3 4">
    <name type="scientific">Mycobacterium nebraskense</name>
    <dbReference type="NCBI Taxonomy" id="244292"/>
    <lineage>
        <taxon>Bacteria</taxon>
        <taxon>Bacillati</taxon>
        <taxon>Actinomycetota</taxon>
        <taxon>Actinomycetes</taxon>
        <taxon>Mycobacteriales</taxon>
        <taxon>Mycobacteriaceae</taxon>
        <taxon>Mycobacterium</taxon>
    </lineage>
</organism>
<accession>A0A1X1ZY06</accession>
<dbReference type="Pfam" id="PF05305">
    <property type="entry name" value="DUF732"/>
    <property type="match status" value="1"/>
</dbReference>
<dbReference type="Proteomes" id="UP000193781">
    <property type="component" value="Unassembled WGS sequence"/>
</dbReference>
<keyword evidence="4" id="KW-1185">Reference proteome</keyword>
<sequence length="114" mass="11638">MRSLSAVRVVLIAALLGIPGAAGSTAHADPADADAQFLAALSSQGITYASPEVMIAAGHSVCAELDRGETPTRVAHDLLNHRDALTGSNLAAHHAGFFVGASIAAYCPKYLGRT</sequence>
<reference evidence="3 4" key="1">
    <citation type="submission" date="2016-01" db="EMBL/GenBank/DDBJ databases">
        <title>The new phylogeny of the genus Mycobacterium.</title>
        <authorList>
            <person name="Tarcisio F."/>
            <person name="Conor M."/>
            <person name="Antonella G."/>
            <person name="Elisabetta G."/>
            <person name="Giulia F.S."/>
            <person name="Sara T."/>
            <person name="Anna F."/>
            <person name="Clotilde B."/>
            <person name="Roberto B."/>
            <person name="Veronica D.S."/>
            <person name="Fabio R."/>
            <person name="Monica P."/>
            <person name="Olivier J."/>
            <person name="Enrico T."/>
            <person name="Nicola S."/>
        </authorList>
    </citation>
    <scope>NUCLEOTIDE SEQUENCE [LARGE SCALE GENOMIC DNA]</scope>
    <source>
        <strain evidence="3 4">DSM 44803</strain>
    </source>
</reference>
<gene>
    <name evidence="3" type="ORF">AWC17_26530</name>
</gene>
<evidence type="ECO:0000313" key="4">
    <source>
        <dbReference type="Proteomes" id="UP000193781"/>
    </source>
</evidence>
<evidence type="ECO:0000256" key="1">
    <source>
        <dbReference type="SAM" id="SignalP"/>
    </source>
</evidence>
<dbReference type="AlphaFoldDB" id="A0A1X1ZY06"/>
<evidence type="ECO:0000259" key="2">
    <source>
        <dbReference type="Pfam" id="PF05305"/>
    </source>
</evidence>